<evidence type="ECO:0000256" key="3">
    <source>
        <dbReference type="ARBA" id="ARBA00023125"/>
    </source>
</evidence>
<feature type="region of interest" description="Disordered" evidence="8">
    <location>
        <begin position="1"/>
        <end position="37"/>
    </location>
</feature>
<dbReference type="InterPro" id="IPR050568">
    <property type="entry name" value="Transcr_DNA_Rep_Reg"/>
</dbReference>
<evidence type="ECO:0000256" key="2">
    <source>
        <dbReference type="ARBA" id="ARBA00023015"/>
    </source>
</evidence>
<dbReference type="GO" id="GO:0000981">
    <property type="term" value="F:DNA-binding transcription factor activity, RNA polymerase II-specific"/>
    <property type="evidence" value="ECO:0007669"/>
    <property type="project" value="TreeGrafter"/>
</dbReference>
<sequence length="287" mass="32180">MGDEGGGMQGGGTGMYQQGFQVPHQQGQQMHQQQPGGGVMDQLQEFWGRQRQEVAKTTDFKVQQLPLARIKKIMKSDEDVKMISAEAPVLFAKACEMFIQELTIRSWAQTEDAKRRTLQRSDVSGAIQKTDIFDFLIDIVPRNEPKEDEAHRPVTNVDGGPMPYYQMGNQVPTVPYVMPQPMMPQGQAAGQMPSGQAGAQMPSGQQVQGQDPSNQMFQAQQMPQGMQVNPGYNPAMYGQQPMMGMNQQQMPYMGVQQRQQHVYVPQGQARYGNYQQNNQDPNQQSLH</sequence>
<reference evidence="10" key="1">
    <citation type="submission" date="2021-01" db="EMBL/GenBank/DDBJ databases">
        <authorList>
            <person name="Corre E."/>
            <person name="Pelletier E."/>
            <person name="Niang G."/>
            <person name="Scheremetjew M."/>
            <person name="Finn R."/>
            <person name="Kale V."/>
            <person name="Holt S."/>
            <person name="Cochrane G."/>
            <person name="Meng A."/>
            <person name="Brown T."/>
            <person name="Cohen L."/>
        </authorList>
    </citation>
    <scope>NUCLEOTIDE SEQUENCE</scope>
    <source>
        <strain evidence="10">CCMP 769</strain>
    </source>
</reference>
<evidence type="ECO:0000256" key="8">
    <source>
        <dbReference type="SAM" id="MobiDB-lite"/>
    </source>
</evidence>
<protein>
    <recommendedName>
        <fullName evidence="9">Core Histone H2A/H2B/H3 domain-containing protein</fullName>
    </recommendedName>
</protein>
<dbReference type="GO" id="GO:0005634">
    <property type="term" value="C:nucleus"/>
    <property type="evidence" value="ECO:0007669"/>
    <property type="project" value="UniProtKB-SubCell"/>
</dbReference>
<feature type="domain" description="Core Histone H2A/H2B/H3" evidence="9">
    <location>
        <begin position="50"/>
        <end position="128"/>
    </location>
</feature>
<gene>
    <name evidence="10" type="ORF">RMAR00112_LOCUS31325</name>
</gene>
<feature type="compositionally biased region" description="Polar residues" evidence="8">
    <location>
        <begin position="202"/>
        <end position="211"/>
    </location>
</feature>
<name>A0A7S3EM32_9RHOD</name>
<dbReference type="Gene3D" id="1.10.20.10">
    <property type="entry name" value="Histone, subunit A"/>
    <property type="match status" value="1"/>
</dbReference>
<dbReference type="EMBL" id="HBHW01040754">
    <property type="protein sequence ID" value="CAE0063253.1"/>
    <property type="molecule type" value="Transcribed_RNA"/>
</dbReference>
<organism evidence="10">
    <name type="scientific">Rhodosorus marinus</name>
    <dbReference type="NCBI Taxonomy" id="101924"/>
    <lineage>
        <taxon>Eukaryota</taxon>
        <taxon>Rhodophyta</taxon>
        <taxon>Stylonematophyceae</taxon>
        <taxon>Stylonematales</taxon>
        <taxon>Stylonemataceae</taxon>
        <taxon>Rhodosorus</taxon>
    </lineage>
</organism>
<dbReference type="Pfam" id="PF00125">
    <property type="entry name" value="Histone"/>
    <property type="match status" value="1"/>
</dbReference>
<feature type="compositionally biased region" description="Low complexity" evidence="8">
    <location>
        <begin position="15"/>
        <end position="34"/>
    </location>
</feature>
<dbReference type="SUPFAM" id="SSF47113">
    <property type="entry name" value="Histone-fold"/>
    <property type="match status" value="1"/>
</dbReference>
<keyword evidence="5" id="KW-0804">Transcription</keyword>
<evidence type="ECO:0000313" key="10">
    <source>
        <dbReference type="EMBL" id="CAE0063253.1"/>
    </source>
</evidence>
<feature type="region of interest" description="Disordered" evidence="8">
    <location>
        <begin position="186"/>
        <end position="211"/>
    </location>
</feature>
<dbReference type="GO" id="GO:0000978">
    <property type="term" value="F:RNA polymerase II cis-regulatory region sequence-specific DNA binding"/>
    <property type="evidence" value="ECO:0007669"/>
    <property type="project" value="TreeGrafter"/>
</dbReference>
<keyword evidence="6" id="KW-0539">Nucleus</keyword>
<evidence type="ECO:0000256" key="6">
    <source>
        <dbReference type="ARBA" id="ARBA00023242"/>
    </source>
</evidence>
<dbReference type="InterPro" id="IPR007125">
    <property type="entry name" value="H2A/H2B/H3"/>
</dbReference>
<evidence type="ECO:0000256" key="1">
    <source>
        <dbReference type="ARBA" id="ARBA00004123"/>
    </source>
</evidence>
<proteinExistence type="inferred from homology"/>
<comment type="subcellular location">
    <subcellularLocation>
        <location evidence="1">Nucleus</location>
    </subcellularLocation>
</comment>
<evidence type="ECO:0000256" key="5">
    <source>
        <dbReference type="ARBA" id="ARBA00023163"/>
    </source>
</evidence>
<accession>A0A7S3EM32</accession>
<keyword evidence="3" id="KW-0238">DNA-binding</keyword>
<keyword evidence="2" id="KW-0805">Transcription regulation</keyword>
<evidence type="ECO:0000256" key="4">
    <source>
        <dbReference type="ARBA" id="ARBA00023159"/>
    </source>
</evidence>
<dbReference type="GO" id="GO:0046982">
    <property type="term" value="F:protein heterodimerization activity"/>
    <property type="evidence" value="ECO:0007669"/>
    <property type="project" value="InterPro"/>
</dbReference>
<dbReference type="InterPro" id="IPR009072">
    <property type="entry name" value="Histone-fold"/>
</dbReference>
<feature type="compositionally biased region" description="Gly residues" evidence="8">
    <location>
        <begin position="1"/>
        <end position="14"/>
    </location>
</feature>
<dbReference type="PANTHER" id="PTHR10252">
    <property type="entry name" value="HISTONE-LIKE TRANSCRIPTION FACTOR CCAAT-RELATED"/>
    <property type="match status" value="1"/>
</dbReference>
<dbReference type="CDD" id="cd22908">
    <property type="entry name" value="HFD_NFYC-like"/>
    <property type="match status" value="1"/>
</dbReference>
<dbReference type="FunFam" id="1.10.20.10:FF:000006">
    <property type="entry name" value="Nuclear transcription factor Y subunit gamma"/>
    <property type="match status" value="1"/>
</dbReference>
<comment type="similarity">
    <text evidence="7">Belongs to the NFYC/HAP5 subunit family.</text>
</comment>
<evidence type="ECO:0000256" key="7">
    <source>
        <dbReference type="ARBA" id="ARBA00038129"/>
    </source>
</evidence>
<dbReference type="PANTHER" id="PTHR10252:SF8">
    <property type="entry name" value="NUCLEAR TRANSCRIPTION FACTOR Y SUBUNIT GAMMA"/>
    <property type="match status" value="1"/>
</dbReference>
<evidence type="ECO:0000259" key="9">
    <source>
        <dbReference type="Pfam" id="PF00125"/>
    </source>
</evidence>
<dbReference type="AlphaFoldDB" id="A0A7S3EM32"/>
<keyword evidence="4" id="KW-0010">Activator</keyword>